<dbReference type="PANTHER" id="PTHR28607:SF4">
    <property type="entry name" value="TRANSMEMBRANE PROTEIN"/>
    <property type="match status" value="1"/>
</dbReference>
<accession>A0A1I8NM25</accession>
<keyword evidence="3 9" id="KW-0812">Transmembrane</keyword>
<evidence type="ECO:0000256" key="5">
    <source>
        <dbReference type="ARBA" id="ARBA00022989"/>
    </source>
</evidence>
<evidence type="ECO:0000256" key="6">
    <source>
        <dbReference type="ARBA" id="ARBA00023136"/>
    </source>
</evidence>
<protein>
    <submittedName>
        <fullName evidence="11">Uncharacterized protein</fullName>
    </submittedName>
</protein>
<dbReference type="AlphaFoldDB" id="A0A1I8NM25"/>
<evidence type="ECO:0000256" key="8">
    <source>
        <dbReference type="SAM" id="MobiDB-lite"/>
    </source>
</evidence>
<keyword evidence="6 9" id="KW-0472">Membrane</keyword>
<dbReference type="GO" id="GO:0016020">
    <property type="term" value="C:membrane"/>
    <property type="evidence" value="ECO:0007669"/>
    <property type="project" value="UniProtKB-SubCell"/>
</dbReference>
<feature type="compositionally biased region" description="Basic and acidic residues" evidence="8">
    <location>
        <begin position="65"/>
        <end position="105"/>
    </location>
</feature>
<comment type="subcellular location">
    <subcellularLocation>
        <location evidence="1">Membrane</location>
        <topology evidence="1">Single-pass type I membrane protein</topology>
    </subcellularLocation>
</comment>
<keyword evidence="5 9" id="KW-1133">Transmembrane helix</keyword>
<evidence type="ECO:0000256" key="9">
    <source>
        <dbReference type="SAM" id="Phobius"/>
    </source>
</evidence>
<keyword evidence="7" id="KW-0325">Glycoprotein</keyword>
<dbReference type="KEGG" id="scac:106093880"/>
<dbReference type="InterPro" id="IPR009565">
    <property type="entry name" value="FAM174-like"/>
</dbReference>
<dbReference type="OrthoDB" id="5917722at2759"/>
<evidence type="ECO:0000313" key="11">
    <source>
        <dbReference type="EnsemblMetazoa" id="SCAU000199-PA"/>
    </source>
</evidence>
<evidence type="ECO:0000256" key="3">
    <source>
        <dbReference type="ARBA" id="ARBA00022692"/>
    </source>
</evidence>
<evidence type="ECO:0000313" key="12">
    <source>
        <dbReference type="Proteomes" id="UP000095300"/>
    </source>
</evidence>
<feature type="compositionally biased region" description="Basic and acidic residues" evidence="8">
    <location>
        <begin position="40"/>
        <end position="56"/>
    </location>
</feature>
<dbReference type="Pfam" id="PF06679">
    <property type="entry name" value="DUF1180"/>
    <property type="match status" value="1"/>
</dbReference>
<dbReference type="Proteomes" id="UP000095300">
    <property type="component" value="Unassembled WGS sequence"/>
</dbReference>
<evidence type="ECO:0000256" key="2">
    <source>
        <dbReference type="ARBA" id="ARBA00006986"/>
    </source>
</evidence>
<keyword evidence="12" id="KW-1185">Reference proteome</keyword>
<dbReference type="STRING" id="35570.A0A1I8NM25"/>
<feature type="signal peptide" evidence="10">
    <location>
        <begin position="1"/>
        <end position="19"/>
    </location>
</feature>
<keyword evidence="4 10" id="KW-0732">Signal</keyword>
<evidence type="ECO:0000256" key="7">
    <source>
        <dbReference type="ARBA" id="ARBA00023180"/>
    </source>
</evidence>
<evidence type="ECO:0000256" key="10">
    <source>
        <dbReference type="SAM" id="SignalP"/>
    </source>
</evidence>
<feature type="compositionally biased region" description="Polar residues" evidence="8">
    <location>
        <begin position="106"/>
        <end position="116"/>
    </location>
</feature>
<name>A0A1I8NM25_STOCA</name>
<comment type="similarity">
    <text evidence="2">Belongs to the FAM174 family.</text>
</comment>
<proteinExistence type="inferred from homology"/>
<dbReference type="EnsemblMetazoa" id="SCAU000199-RA">
    <property type="protein sequence ID" value="SCAU000199-PA"/>
    <property type="gene ID" value="SCAU000199"/>
</dbReference>
<evidence type="ECO:0000256" key="1">
    <source>
        <dbReference type="ARBA" id="ARBA00004479"/>
    </source>
</evidence>
<dbReference type="VEuPathDB" id="VectorBase:SCAU000199"/>
<dbReference type="PANTHER" id="PTHR28607">
    <property type="entry name" value="EXPRESSED PROTEIN"/>
    <property type="match status" value="1"/>
</dbReference>
<gene>
    <name evidence="11" type="primary">106093880</name>
</gene>
<reference evidence="11" key="1">
    <citation type="submission" date="2020-05" db="UniProtKB">
        <authorList>
            <consortium name="EnsemblMetazoa"/>
        </authorList>
    </citation>
    <scope>IDENTIFICATION</scope>
    <source>
        <strain evidence="11">USDA</strain>
    </source>
</reference>
<feature type="region of interest" description="Disordered" evidence="8">
    <location>
        <begin position="40"/>
        <end position="123"/>
    </location>
</feature>
<feature type="transmembrane region" description="Helical" evidence="9">
    <location>
        <begin position="147"/>
        <end position="167"/>
    </location>
</feature>
<organism evidence="11 12">
    <name type="scientific">Stomoxys calcitrans</name>
    <name type="common">Stable fly</name>
    <name type="synonym">Conops calcitrans</name>
    <dbReference type="NCBI Taxonomy" id="35570"/>
    <lineage>
        <taxon>Eukaryota</taxon>
        <taxon>Metazoa</taxon>
        <taxon>Ecdysozoa</taxon>
        <taxon>Arthropoda</taxon>
        <taxon>Hexapoda</taxon>
        <taxon>Insecta</taxon>
        <taxon>Pterygota</taxon>
        <taxon>Neoptera</taxon>
        <taxon>Endopterygota</taxon>
        <taxon>Diptera</taxon>
        <taxon>Brachycera</taxon>
        <taxon>Muscomorpha</taxon>
        <taxon>Muscoidea</taxon>
        <taxon>Muscidae</taxon>
        <taxon>Stomoxys</taxon>
    </lineage>
</organism>
<evidence type="ECO:0000256" key="4">
    <source>
        <dbReference type="ARBA" id="ARBA00022729"/>
    </source>
</evidence>
<feature type="chain" id="PRO_5009325138" evidence="10">
    <location>
        <begin position="20"/>
        <end position="219"/>
    </location>
</feature>
<sequence length="219" mass="24955">MHLHHQILCVIIFVSLTQTYSLPNELNTIDESAIAKPENGHNAKTVKKDLEKEIKPPETTLKTNSDSKVENEKIKPIVTPEQHDEKPKEEIATQPKDKNETDQKSPHVSANDNKSSPKPLPSDSHIYHQEEVIMQSNEEISDSLKTGFYFFVALSLSAILFIVFKVYRLRLSRAERKYGVQGDRTTQELTPLPIGIEDGHSDDEDQTVFEVNRQNIRIL</sequence>